<dbReference type="GeneID" id="19951232"/>
<evidence type="ECO:0000313" key="3">
    <source>
        <dbReference type="EMBL" id="EQC31712.1"/>
    </source>
</evidence>
<protein>
    <submittedName>
        <fullName evidence="3">Uncharacterized protein</fullName>
    </submittedName>
</protein>
<feature type="compositionally biased region" description="Basic and acidic residues" evidence="2">
    <location>
        <begin position="61"/>
        <end position="88"/>
    </location>
</feature>
<accession>T0RNT5</accession>
<dbReference type="PROSITE" id="PS50005">
    <property type="entry name" value="TPR"/>
    <property type="match status" value="2"/>
</dbReference>
<dbReference type="RefSeq" id="XP_008614719.1">
    <property type="nucleotide sequence ID" value="XM_008616497.1"/>
</dbReference>
<evidence type="ECO:0000256" key="1">
    <source>
        <dbReference type="PROSITE-ProRule" id="PRU00339"/>
    </source>
</evidence>
<dbReference type="PANTHER" id="PTHR46512">
    <property type="entry name" value="PEPTIDYLPROLYL ISOMERASE"/>
    <property type="match status" value="1"/>
</dbReference>
<dbReference type="InterPro" id="IPR016024">
    <property type="entry name" value="ARM-type_fold"/>
</dbReference>
<reference evidence="3 4" key="1">
    <citation type="submission" date="2012-04" db="EMBL/GenBank/DDBJ databases">
        <title>The Genome Sequence of Saprolegnia declina VS20.</title>
        <authorList>
            <consortium name="The Broad Institute Genome Sequencing Platform"/>
            <person name="Russ C."/>
            <person name="Nusbaum C."/>
            <person name="Tyler B."/>
            <person name="van West P."/>
            <person name="Dieguez-Uribeondo J."/>
            <person name="de Bruijn I."/>
            <person name="Tripathy S."/>
            <person name="Jiang R."/>
            <person name="Young S.K."/>
            <person name="Zeng Q."/>
            <person name="Gargeya S."/>
            <person name="Fitzgerald M."/>
            <person name="Haas B."/>
            <person name="Abouelleil A."/>
            <person name="Alvarado L."/>
            <person name="Arachchi H.M."/>
            <person name="Berlin A."/>
            <person name="Chapman S.B."/>
            <person name="Goldberg J."/>
            <person name="Griggs A."/>
            <person name="Gujja S."/>
            <person name="Hansen M."/>
            <person name="Howarth C."/>
            <person name="Imamovic A."/>
            <person name="Larimer J."/>
            <person name="McCowen C."/>
            <person name="Montmayeur A."/>
            <person name="Murphy C."/>
            <person name="Neiman D."/>
            <person name="Pearson M."/>
            <person name="Priest M."/>
            <person name="Roberts A."/>
            <person name="Saif S."/>
            <person name="Shea T."/>
            <person name="Sisk P."/>
            <person name="Sykes S."/>
            <person name="Wortman J."/>
            <person name="Nusbaum C."/>
            <person name="Birren B."/>
        </authorList>
    </citation>
    <scope>NUCLEOTIDE SEQUENCE [LARGE SCALE GENOMIC DNA]</scope>
    <source>
        <strain evidence="3 4">VS20</strain>
    </source>
</reference>
<dbReference type="OMA" id="CAQIWCH"/>
<feature type="repeat" description="TPR" evidence="1">
    <location>
        <begin position="231"/>
        <end position="264"/>
    </location>
</feature>
<dbReference type="InterPro" id="IPR011989">
    <property type="entry name" value="ARM-like"/>
</dbReference>
<dbReference type="EMBL" id="JH767167">
    <property type="protein sequence ID" value="EQC31712.1"/>
    <property type="molecule type" value="Genomic_DNA"/>
</dbReference>
<dbReference type="eggNOG" id="KOG0548">
    <property type="taxonomic scope" value="Eukaryota"/>
</dbReference>
<dbReference type="SMART" id="SM00028">
    <property type="entry name" value="TPR"/>
    <property type="match status" value="3"/>
</dbReference>
<dbReference type="OrthoDB" id="629492at2759"/>
<dbReference type="Gene3D" id="1.25.10.10">
    <property type="entry name" value="Leucine-rich Repeat Variant"/>
    <property type="match status" value="1"/>
</dbReference>
<dbReference type="InterPro" id="IPR019734">
    <property type="entry name" value="TPR_rpt"/>
</dbReference>
<keyword evidence="1" id="KW-0802">TPR repeat</keyword>
<dbReference type="InParanoid" id="T0RNT5"/>
<dbReference type="SUPFAM" id="SSF48371">
    <property type="entry name" value="ARM repeat"/>
    <property type="match status" value="1"/>
</dbReference>
<gene>
    <name evidence="3" type="ORF">SDRG_10505</name>
</gene>
<organism evidence="3 4">
    <name type="scientific">Saprolegnia diclina (strain VS20)</name>
    <dbReference type="NCBI Taxonomy" id="1156394"/>
    <lineage>
        <taxon>Eukaryota</taxon>
        <taxon>Sar</taxon>
        <taxon>Stramenopiles</taxon>
        <taxon>Oomycota</taxon>
        <taxon>Saprolegniomycetes</taxon>
        <taxon>Saprolegniales</taxon>
        <taxon>Saprolegniaceae</taxon>
        <taxon>Saprolegnia</taxon>
    </lineage>
</organism>
<feature type="repeat" description="TPR" evidence="1">
    <location>
        <begin position="197"/>
        <end position="230"/>
    </location>
</feature>
<evidence type="ECO:0000256" key="2">
    <source>
        <dbReference type="SAM" id="MobiDB-lite"/>
    </source>
</evidence>
<dbReference type="Gene3D" id="1.25.40.10">
    <property type="entry name" value="Tetratricopeptide repeat domain"/>
    <property type="match status" value="1"/>
</dbReference>
<dbReference type="InterPro" id="IPR050754">
    <property type="entry name" value="FKBP4/5/8-like"/>
</dbReference>
<name>T0RNT5_SAPDV</name>
<feature type="region of interest" description="Disordered" evidence="2">
    <location>
        <begin position="40"/>
        <end position="88"/>
    </location>
</feature>
<dbReference type="STRING" id="1156394.T0RNT5"/>
<dbReference type="VEuPathDB" id="FungiDB:SDRG_10505"/>
<proteinExistence type="predicted"/>
<keyword evidence="4" id="KW-1185">Reference proteome</keyword>
<sequence length="779" mass="86252">MMNPMDLLDMERRSGVSNQDLDDFVRKADAVARAVDQIKNGTFDPDECDVPGYLTPEQEAAEERARQKREAERKQREEERKRKEKADEHENWWTRAKLRFSIERAEDDDGEASSAKADAWANRVVQAYKARDANDYSVWDAWEPKDPVTLEEKARQAALDEKMKNDAFERANPEFCTQFQEDIAKRRKSTREKAKLAEKLKTRGNAHYKRKQYVDAIKQYVAALAEAPHDAAVLTNIAQSYLRLECLDDALEFCTRALYVAPAHMKALSRKAAVLHRLQDLQGAAAVMKEATRLYPDNKDLLEQHSAIVGEYDDVCARSALDASMVAVPTLDTLHLHAAKKLLAKLDDAAMVALSPVLHVDAQVRLLFRTSGALASVAAAAETNATALDCLVAATATDDRNKRALYHDVAFRAWFTAALASSNTPALWQLLEALLAVPLWKTLVVQTPSLLAQLLRLLAPRSVVTATAARLLITVSDVHACRVTLTTSLVQPVLRQSLAFLGAPASEALSDVLGLLLNLSNESIFRAIVETEPDLHLEMTQSLVDTLAASASERAAAVLLNLAINPTSAIRTDLHTAGAPRVLFMLLDRDGERMLQSHCVSLLCRLHSLPALREELARPSDLALLWRVLETSTASAMPDAMTWHVRAQVLCHFAWAMDLPSTRAFCRRAHCLTALFRSGLLSHTPPFPPAFERCLANATKCAIALVRDGQRSDVDAIVQNGGLEALVECMRSAKDDKVARKNVAILLASLCGQDEAIKARVRELRGIEMMLTICRSMKL</sequence>
<dbReference type="Proteomes" id="UP000030762">
    <property type="component" value="Unassembled WGS sequence"/>
</dbReference>
<dbReference type="SUPFAM" id="SSF48452">
    <property type="entry name" value="TPR-like"/>
    <property type="match status" value="1"/>
</dbReference>
<evidence type="ECO:0000313" key="4">
    <source>
        <dbReference type="Proteomes" id="UP000030762"/>
    </source>
</evidence>
<dbReference type="InterPro" id="IPR011990">
    <property type="entry name" value="TPR-like_helical_dom_sf"/>
</dbReference>
<dbReference type="AlphaFoldDB" id="T0RNT5"/>